<gene>
    <name evidence="1" type="ORF">MNBD_ALPHA11-1746</name>
</gene>
<protein>
    <submittedName>
        <fullName evidence="1">Uncharacterized protein</fullName>
    </submittedName>
</protein>
<accession>A0A3B0TSS5</accession>
<sequence length="215" mass="24289">MRSKLFITIILFLATSVSSPVFSASDALYTLVQKQFYSAYRNICSSIDVGKDGNLVKPEVFDLQFNYSYEEADAPKNNFTLYVFPCVAGPFNSGSVLYGFEEGAEQINQLHFAEPEYDIDFTDDTFEEVTDIRLRGFSSTNTLFNLSVDPENNTIYSITKWRRMADASASGIWKFERGRFVLKSFDVDATYDDQINPVRIWGEGEPPESKSAVGD</sequence>
<proteinExistence type="predicted"/>
<organism evidence="1">
    <name type="scientific">hydrothermal vent metagenome</name>
    <dbReference type="NCBI Taxonomy" id="652676"/>
    <lineage>
        <taxon>unclassified sequences</taxon>
        <taxon>metagenomes</taxon>
        <taxon>ecological metagenomes</taxon>
    </lineage>
</organism>
<reference evidence="1" key="1">
    <citation type="submission" date="2018-06" db="EMBL/GenBank/DDBJ databases">
        <authorList>
            <person name="Zhirakovskaya E."/>
        </authorList>
    </citation>
    <scope>NUCLEOTIDE SEQUENCE</scope>
</reference>
<evidence type="ECO:0000313" key="1">
    <source>
        <dbReference type="EMBL" id="VAW21018.1"/>
    </source>
</evidence>
<name>A0A3B0TSS5_9ZZZZ</name>
<dbReference type="AlphaFoldDB" id="A0A3B0TSS5"/>
<dbReference type="EMBL" id="UOEQ01000317">
    <property type="protein sequence ID" value="VAW21018.1"/>
    <property type="molecule type" value="Genomic_DNA"/>
</dbReference>